<dbReference type="GeneID" id="55624045"/>
<reference evidence="2 3" key="1">
    <citation type="submission" date="2019-10" db="EMBL/GenBank/DDBJ databases">
        <title>Draft genome sequence of Photobacterium phage PDCC-1.</title>
        <authorList>
            <person name="Quiroz-Guzman E."/>
        </authorList>
    </citation>
    <scope>NUCLEOTIDE SEQUENCE [LARGE SCALE GENOMIC DNA]</scope>
</reference>
<dbReference type="EMBL" id="MN562221">
    <property type="protein sequence ID" value="QGZ14372.1"/>
    <property type="molecule type" value="Genomic_DNA"/>
</dbReference>
<dbReference type="RefSeq" id="YP_009853361.1">
    <property type="nucleotide sequence ID" value="NC_048821.1"/>
</dbReference>
<feature type="transmembrane region" description="Helical" evidence="1">
    <location>
        <begin position="21"/>
        <end position="39"/>
    </location>
</feature>
<protein>
    <submittedName>
        <fullName evidence="2">Uncharacterized protein</fullName>
    </submittedName>
</protein>
<accession>A0A6B9J415</accession>
<dbReference type="Proteomes" id="UP000437974">
    <property type="component" value="Segment"/>
</dbReference>
<keyword evidence="3" id="KW-1185">Reference proteome</keyword>
<evidence type="ECO:0000313" key="2">
    <source>
        <dbReference type="EMBL" id="QGZ14372.1"/>
    </source>
</evidence>
<keyword evidence="1" id="KW-0472">Membrane</keyword>
<proteinExistence type="predicted"/>
<name>A0A6B9J415_9CAUD</name>
<keyword evidence="1" id="KW-1133">Transmembrane helix</keyword>
<dbReference type="KEGG" id="vg:55624045"/>
<evidence type="ECO:0000313" key="3">
    <source>
        <dbReference type="Proteomes" id="UP000437974"/>
    </source>
</evidence>
<keyword evidence="1" id="KW-0812">Transmembrane</keyword>
<evidence type="ECO:0000256" key="1">
    <source>
        <dbReference type="SAM" id="Phobius"/>
    </source>
</evidence>
<sequence>MKDYVNVQPKNIETKAPWYRSNGVFTILMLVSAYVSLTYGNW</sequence>
<organism evidence="2 3">
    <name type="scientific">Photobacterium phage PDCC-1</name>
    <dbReference type="NCBI Taxonomy" id="2664246"/>
    <lineage>
        <taxon>Viruses</taxon>
        <taxon>Duplodnaviria</taxon>
        <taxon>Heunggongvirae</taxon>
        <taxon>Uroviricota</taxon>
        <taxon>Caudoviricetes</taxon>
        <taxon>Chimalliviridae</taxon>
        <taxon>Gorgonvirinae</taxon>
        <taxon>Aphroditevirus</taxon>
        <taxon>Aphroditevirus PDCC1</taxon>
    </lineage>
</organism>